<gene>
    <name evidence="2" type="ORF">TIFTF001_008371</name>
</gene>
<evidence type="ECO:0000313" key="3">
    <source>
        <dbReference type="Proteomes" id="UP001187192"/>
    </source>
</evidence>
<organism evidence="2 3">
    <name type="scientific">Ficus carica</name>
    <name type="common">Common fig</name>
    <dbReference type="NCBI Taxonomy" id="3494"/>
    <lineage>
        <taxon>Eukaryota</taxon>
        <taxon>Viridiplantae</taxon>
        <taxon>Streptophyta</taxon>
        <taxon>Embryophyta</taxon>
        <taxon>Tracheophyta</taxon>
        <taxon>Spermatophyta</taxon>
        <taxon>Magnoliopsida</taxon>
        <taxon>eudicotyledons</taxon>
        <taxon>Gunneridae</taxon>
        <taxon>Pentapetalae</taxon>
        <taxon>rosids</taxon>
        <taxon>fabids</taxon>
        <taxon>Rosales</taxon>
        <taxon>Moraceae</taxon>
        <taxon>Ficeae</taxon>
        <taxon>Ficus</taxon>
    </lineage>
</organism>
<dbReference type="Proteomes" id="UP001187192">
    <property type="component" value="Unassembled WGS sequence"/>
</dbReference>
<evidence type="ECO:0000256" key="1">
    <source>
        <dbReference type="SAM" id="MobiDB-lite"/>
    </source>
</evidence>
<dbReference type="AlphaFoldDB" id="A0AA88AEY6"/>
<proteinExistence type="predicted"/>
<protein>
    <submittedName>
        <fullName evidence="2">Uncharacterized protein</fullName>
    </submittedName>
</protein>
<evidence type="ECO:0000313" key="2">
    <source>
        <dbReference type="EMBL" id="GMN39141.1"/>
    </source>
</evidence>
<reference evidence="2" key="1">
    <citation type="submission" date="2023-07" db="EMBL/GenBank/DDBJ databases">
        <title>draft genome sequence of fig (Ficus carica).</title>
        <authorList>
            <person name="Takahashi T."/>
            <person name="Nishimura K."/>
        </authorList>
    </citation>
    <scope>NUCLEOTIDE SEQUENCE</scope>
</reference>
<sequence length="118" mass="12369">MEAPRNDGDTGVVSAVGTPMLKSARILMQGERQSFGKAKMTIPGSRPAGATSPMDGCHVALGVVQRAAGRNGRHRQGGNSACTGARLLSAVKEEGWSERPIPDLVLLPGSRCSEHYTV</sequence>
<comment type="caution">
    <text evidence="2">The sequence shown here is derived from an EMBL/GenBank/DDBJ whole genome shotgun (WGS) entry which is preliminary data.</text>
</comment>
<feature type="region of interest" description="Disordered" evidence="1">
    <location>
        <begin position="35"/>
        <end position="54"/>
    </location>
</feature>
<dbReference type="EMBL" id="BTGU01000009">
    <property type="protein sequence ID" value="GMN39141.1"/>
    <property type="molecule type" value="Genomic_DNA"/>
</dbReference>
<keyword evidence="3" id="KW-1185">Reference proteome</keyword>
<name>A0AA88AEY6_FICCA</name>
<accession>A0AA88AEY6</accession>